<evidence type="ECO:0000256" key="2">
    <source>
        <dbReference type="ARBA" id="ARBA00006574"/>
    </source>
</evidence>
<dbReference type="Gramene" id="OB0119G10040.1">
    <property type="protein sequence ID" value="OB0119G10040.1"/>
    <property type="gene ID" value="OB0119G10040"/>
</dbReference>
<keyword evidence="11" id="KW-1185">Reference proteome</keyword>
<reference evidence="10" key="1">
    <citation type="submission" date="2015-06" db="UniProtKB">
        <authorList>
            <consortium name="EnsemblPlants"/>
        </authorList>
    </citation>
    <scope>IDENTIFICATION</scope>
</reference>
<evidence type="ECO:0000256" key="5">
    <source>
        <dbReference type="ARBA" id="ARBA00022989"/>
    </source>
</evidence>
<accession>J3KV71</accession>
<feature type="signal peptide" evidence="9">
    <location>
        <begin position="1"/>
        <end position="22"/>
    </location>
</feature>
<feature type="chain" id="PRO_5003773104" evidence="9">
    <location>
        <begin position="23"/>
        <end position="85"/>
    </location>
</feature>
<protein>
    <submittedName>
        <fullName evidence="10">Uncharacterized protein</fullName>
    </submittedName>
</protein>
<dbReference type="GO" id="GO:0006952">
    <property type="term" value="P:defense response"/>
    <property type="evidence" value="ECO:0007669"/>
    <property type="project" value="UniProtKB-KW"/>
</dbReference>
<evidence type="ECO:0000313" key="10">
    <source>
        <dbReference type="EnsemblPlants" id="OB0119G10040.1"/>
    </source>
</evidence>
<evidence type="ECO:0000256" key="3">
    <source>
        <dbReference type="ARBA" id="ARBA00022692"/>
    </source>
</evidence>
<dbReference type="InterPro" id="IPR004326">
    <property type="entry name" value="Mlo"/>
</dbReference>
<evidence type="ECO:0000256" key="6">
    <source>
        <dbReference type="ARBA" id="ARBA00023136"/>
    </source>
</evidence>
<keyword evidence="9" id="KW-0732">Signal</keyword>
<organism evidence="10">
    <name type="scientific">Oryza brachyantha</name>
    <name type="common">malo sina</name>
    <dbReference type="NCBI Taxonomy" id="4533"/>
    <lineage>
        <taxon>Eukaryota</taxon>
        <taxon>Viridiplantae</taxon>
        <taxon>Streptophyta</taxon>
        <taxon>Embryophyta</taxon>
        <taxon>Tracheophyta</taxon>
        <taxon>Spermatophyta</taxon>
        <taxon>Magnoliopsida</taxon>
        <taxon>Liliopsida</taxon>
        <taxon>Poales</taxon>
        <taxon>Poaceae</taxon>
        <taxon>BOP clade</taxon>
        <taxon>Oryzoideae</taxon>
        <taxon>Oryzeae</taxon>
        <taxon>Oryzinae</taxon>
        <taxon>Oryza</taxon>
    </lineage>
</organism>
<dbReference type="EnsemblPlants" id="OB0119G10040.1">
    <property type="protein sequence ID" value="OB0119G10040.1"/>
    <property type="gene ID" value="OB0119G10040"/>
</dbReference>
<dbReference type="STRING" id="4533.J3KV71"/>
<name>J3KV71_ORYBR</name>
<keyword evidence="4" id="KW-0611">Plant defense</keyword>
<evidence type="ECO:0000256" key="8">
    <source>
        <dbReference type="SAM" id="Phobius"/>
    </source>
</evidence>
<evidence type="ECO:0000256" key="4">
    <source>
        <dbReference type="ARBA" id="ARBA00022821"/>
    </source>
</evidence>
<dbReference type="Pfam" id="PF03094">
    <property type="entry name" value="Mlo"/>
    <property type="match status" value="1"/>
</dbReference>
<evidence type="ECO:0000256" key="7">
    <source>
        <dbReference type="ARBA" id="ARBA00023265"/>
    </source>
</evidence>
<evidence type="ECO:0000256" key="9">
    <source>
        <dbReference type="SAM" id="SignalP"/>
    </source>
</evidence>
<evidence type="ECO:0000313" key="11">
    <source>
        <dbReference type="Proteomes" id="UP000006038"/>
    </source>
</evidence>
<dbReference type="Proteomes" id="UP000006038">
    <property type="component" value="Unassembled WGS sequence"/>
</dbReference>
<keyword evidence="5 8" id="KW-1133">Transmembrane helix</keyword>
<keyword evidence="6 8" id="KW-0472">Membrane</keyword>
<comment type="subcellular location">
    <subcellularLocation>
        <location evidence="1">Membrane</location>
        <topology evidence="1">Multi-pass membrane protein</topology>
    </subcellularLocation>
</comment>
<keyword evidence="3 8" id="KW-0812">Transmembrane</keyword>
<dbReference type="HOGENOM" id="CLU_2516282_0_0_1"/>
<proteinExistence type="inferred from homology"/>
<comment type="similarity">
    <text evidence="2">Belongs to the MLO family.</text>
</comment>
<evidence type="ECO:0000256" key="1">
    <source>
        <dbReference type="ARBA" id="ARBA00004141"/>
    </source>
</evidence>
<dbReference type="PANTHER" id="PTHR31942:SF9">
    <property type="entry name" value="MLO-LIKE PROTEIN 4"/>
    <property type="match status" value="1"/>
</dbReference>
<feature type="transmembrane region" description="Helical" evidence="8">
    <location>
        <begin position="38"/>
        <end position="59"/>
    </location>
</feature>
<sequence length="85" mass="9897">MAYLVFSHRMFALSWCILFAQGHDPFVSYEGLDQPHRFLFILGITHLLYTSVTVVLSMIKIYSWREFENQACQLPTEQLQGQAVN</sequence>
<dbReference type="GO" id="GO:0016020">
    <property type="term" value="C:membrane"/>
    <property type="evidence" value="ECO:0007669"/>
    <property type="project" value="UniProtKB-SubCell"/>
</dbReference>
<dbReference type="AlphaFoldDB" id="J3KV71"/>
<keyword evidence="7" id="KW-0568">Pathogenesis-related protein</keyword>
<dbReference type="PANTHER" id="PTHR31942">
    <property type="entry name" value="MLO-LIKE PROTEIN 1"/>
    <property type="match status" value="1"/>
</dbReference>